<comment type="caution">
    <text evidence="3">The sequence shown here is derived from an EMBL/GenBank/DDBJ whole genome shotgun (WGS) entry which is preliminary data.</text>
</comment>
<keyword evidence="4" id="KW-1185">Reference proteome</keyword>
<evidence type="ECO:0000256" key="1">
    <source>
        <dbReference type="SAM" id="MobiDB-lite"/>
    </source>
</evidence>
<accession>A0A8H4RH79</accession>
<dbReference type="InterPro" id="IPR054505">
    <property type="entry name" value="Myb_DNA-bind_8"/>
</dbReference>
<proteinExistence type="predicted"/>
<evidence type="ECO:0000259" key="2">
    <source>
        <dbReference type="Pfam" id="PF22980"/>
    </source>
</evidence>
<feature type="domain" description="Myb-like DNA-binding" evidence="2">
    <location>
        <begin position="3"/>
        <end position="34"/>
    </location>
</feature>
<evidence type="ECO:0000313" key="4">
    <source>
        <dbReference type="Proteomes" id="UP000566819"/>
    </source>
</evidence>
<feature type="compositionally biased region" description="Low complexity" evidence="1">
    <location>
        <begin position="38"/>
        <end position="61"/>
    </location>
</feature>
<dbReference type="Proteomes" id="UP000566819">
    <property type="component" value="Unassembled WGS sequence"/>
</dbReference>
<feature type="region of interest" description="Disordered" evidence="1">
    <location>
        <begin position="105"/>
        <end position="126"/>
    </location>
</feature>
<reference evidence="3 4" key="1">
    <citation type="submission" date="2020-03" db="EMBL/GenBank/DDBJ databases">
        <title>Draft Genome Sequence of Cudoniella acicularis.</title>
        <authorList>
            <person name="Buettner E."/>
            <person name="Kellner H."/>
        </authorList>
    </citation>
    <scope>NUCLEOTIDE SEQUENCE [LARGE SCALE GENOMIC DNA]</scope>
    <source>
        <strain evidence="3 4">DSM 108380</strain>
    </source>
</reference>
<feature type="compositionally biased region" description="Acidic residues" evidence="1">
    <location>
        <begin position="105"/>
        <end position="120"/>
    </location>
</feature>
<feature type="region of interest" description="Disordered" evidence="1">
    <location>
        <begin position="357"/>
        <end position="377"/>
    </location>
</feature>
<dbReference type="OrthoDB" id="5353914at2759"/>
<gene>
    <name evidence="3" type="ORF">G7Y89_g8586</name>
</gene>
<name>A0A8H4RH79_9HELO</name>
<dbReference type="AlphaFoldDB" id="A0A8H4RH79"/>
<organism evidence="3 4">
    <name type="scientific">Cudoniella acicularis</name>
    <dbReference type="NCBI Taxonomy" id="354080"/>
    <lineage>
        <taxon>Eukaryota</taxon>
        <taxon>Fungi</taxon>
        <taxon>Dikarya</taxon>
        <taxon>Ascomycota</taxon>
        <taxon>Pezizomycotina</taxon>
        <taxon>Leotiomycetes</taxon>
        <taxon>Helotiales</taxon>
        <taxon>Tricladiaceae</taxon>
        <taxon>Cudoniella</taxon>
    </lineage>
</organism>
<feature type="region of interest" description="Disordered" evidence="1">
    <location>
        <begin position="38"/>
        <end position="87"/>
    </location>
</feature>
<evidence type="ECO:0000313" key="3">
    <source>
        <dbReference type="EMBL" id="KAF4629558.1"/>
    </source>
</evidence>
<dbReference type="EMBL" id="JAAMPI010000659">
    <property type="protein sequence ID" value="KAF4629558.1"/>
    <property type="molecule type" value="Genomic_DNA"/>
</dbReference>
<sequence>MGRQVDFGQVAKECGIVTKGAAAKRYERMMRAHGIAANAAAIKPSTSTSSPSSSSPNTSSSQFSNRTKSEKDPSQRPSNTKDTSTSASLIAIAAAKKRKMAEFDGENASDAAAEDDDEEAFLQRPSRERYGGVVKREEDGVRVQKEVKSEEGVALLQGGGMGQGGGLMSLSTAETLMQFYDPQPTSTASSSSSPIMHISNPVNNYITKISPLSSPSANTHNFTNSGTVDFDFTNPITEYSANSSMGYASPTLTHPHMVHNSSVFNQLLSYDLGSAYGGLSYPSFGGAGAGSTSFGAGTSSSSVGMHSTGASGANARFEGQGASSSWSGSIGPGGIGGAMGAGIGGGMQQYQKFSGYENESTGAGTGTGCPESPLVVE</sequence>
<protein>
    <recommendedName>
        <fullName evidence="2">Myb-like DNA-binding domain-containing protein</fullName>
    </recommendedName>
</protein>
<dbReference type="Pfam" id="PF22980">
    <property type="entry name" value="Myb_DNA-bind_8"/>
    <property type="match status" value="1"/>
</dbReference>